<feature type="domain" description="HTH cro/C1-type" evidence="1">
    <location>
        <begin position="29"/>
        <end position="80"/>
    </location>
</feature>
<dbReference type="PANTHER" id="PTHR35010">
    <property type="entry name" value="BLL4672 PROTEIN-RELATED"/>
    <property type="match status" value="1"/>
</dbReference>
<dbReference type="SUPFAM" id="SSF47413">
    <property type="entry name" value="lambda repressor-like DNA-binding domains"/>
    <property type="match status" value="1"/>
</dbReference>
<proteinExistence type="predicted"/>
<dbReference type="Pfam" id="PF13560">
    <property type="entry name" value="HTH_31"/>
    <property type="match status" value="1"/>
</dbReference>
<evidence type="ECO:0000259" key="1">
    <source>
        <dbReference type="PROSITE" id="PS50943"/>
    </source>
</evidence>
<organism evidence="2 3">
    <name type="scientific">Fodinicola feengrottensis</name>
    <dbReference type="NCBI Taxonomy" id="435914"/>
    <lineage>
        <taxon>Bacteria</taxon>
        <taxon>Bacillati</taxon>
        <taxon>Actinomycetota</taxon>
        <taxon>Actinomycetes</taxon>
        <taxon>Mycobacteriales</taxon>
        <taxon>Fodinicola</taxon>
    </lineage>
</organism>
<name>A0ABP4UD82_9ACTN</name>
<accession>A0ABP4UD82</accession>
<comment type="caution">
    <text evidence="2">The sequence shown here is derived from an EMBL/GenBank/DDBJ whole genome shotgun (WGS) entry which is preliminary data.</text>
</comment>
<dbReference type="InterPro" id="IPR041413">
    <property type="entry name" value="MLTR_LBD"/>
</dbReference>
<evidence type="ECO:0000313" key="3">
    <source>
        <dbReference type="Proteomes" id="UP001500618"/>
    </source>
</evidence>
<dbReference type="RefSeq" id="WP_344313712.1">
    <property type="nucleotide sequence ID" value="NZ_BAAANY010000027.1"/>
</dbReference>
<dbReference type="SMART" id="SM00530">
    <property type="entry name" value="HTH_XRE"/>
    <property type="match status" value="1"/>
</dbReference>
<dbReference type="PANTHER" id="PTHR35010:SF2">
    <property type="entry name" value="BLL4672 PROTEIN"/>
    <property type="match status" value="1"/>
</dbReference>
<dbReference type="CDD" id="cd00093">
    <property type="entry name" value="HTH_XRE"/>
    <property type="match status" value="1"/>
</dbReference>
<dbReference type="Proteomes" id="UP001500618">
    <property type="component" value="Unassembled WGS sequence"/>
</dbReference>
<gene>
    <name evidence="2" type="ORF">GCM10009765_60930</name>
</gene>
<dbReference type="Gene3D" id="3.30.450.180">
    <property type="match status" value="1"/>
</dbReference>
<protein>
    <submittedName>
        <fullName evidence="2">Helix-turn-helix transcriptional regulator</fullName>
    </submittedName>
</protein>
<evidence type="ECO:0000313" key="2">
    <source>
        <dbReference type="EMBL" id="GAA1703408.1"/>
    </source>
</evidence>
<reference evidence="3" key="1">
    <citation type="journal article" date="2019" name="Int. J. Syst. Evol. Microbiol.">
        <title>The Global Catalogue of Microorganisms (GCM) 10K type strain sequencing project: providing services to taxonomists for standard genome sequencing and annotation.</title>
        <authorList>
            <consortium name="The Broad Institute Genomics Platform"/>
            <consortium name="The Broad Institute Genome Sequencing Center for Infectious Disease"/>
            <person name="Wu L."/>
            <person name="Ma J."/>
        </authorList>
    </citation>
    <scope>NUCLEOTIDE SEQUENCE [LARGE SCALE GENOMIC DNA]</scope>
    <source>
        <strain evidence="3">JCM 14718</strain>
    </source>
</reference>
<dbReference type="InterPro" id="IPR001387">
    <property type="entry name" value="Cro/C1-type_HTH"/>
</dbReference>
<sequence>MGNGLGEFLRASRARLEPAEAGLPDGGSRRVAGLRREEVAVLAGVSADYYARLEQGRERNPSAQVIDAIGRALRLDGDARGHLYRLAGLGPRMAPASSRDRVDPSLLQLLESFPTSAAYVLGPAFDVLATNAIASALLAPFAGTQNMIRVLFEHPQARAVFVQWTMVARSSVDALRLNSGYYPKDPGISGLVSEMLDSSADFRTLWEEQSVGSLTRAFKVFVHPEAGRIELTYQTFDVHDAPGQQLLVGTPEPGSKSADALLALI</sequence>
<dbReference type="Pfam" id="PF17765">
    <property type="entry name" value="MLTR_LBD"/>
    <property type="match status" value="1"/>
</dbReference>
<dbReference type="EMBL" id="BAAANY010000027">
    <property type="protein sequence ID" value="GAA1703408.1"/>
    <property type="molecule type" value="Genomic_DNA"/>
</dbReference>
<dbReference type="InterPro" id="IPR010982">
    <property type="entry name" value="Lambda_DNA-bd_dom_sf"/>
</dbReference>
<dbReference type="PROSITE" id="PS50943">
    <property type="entry name" value="HTH_CROC1"/>
    <property type="match status" value="1"/>
</dbReference>
<dbReference type="Gene3D" id="1.10.260.40">
    <property type="entry name" value="lambda repressor-like DNA-binding domains"/>
    <property type="match status" value="1"/>
</dbReference>
<keyword evidence="3" id="KW-1185">Reference proteome</keyword>